<evidence type="ECO:0000313" key="2">
    <source>
        <dbReference type="EMBL" id="GGJ27924.1"/>
    </source>
</evidence>
<name>A0A917NTY2_9ACTN</name>
<evidence type="ECO:0000313" key="3">
    <source>
        <dbReference type="Proteomes" id="UP000657574"/>
    </source>
</evidence>
<comment type="caution">
    <text evidence="2">The sequence shown here is derived from an EMBL/GenBank/DDBJ whole genome shotgun (WGS) entry which is preliminary data.</text>
</comment>
<reference evidence="2" key="1">
    <citation type="journal article" date="2014" name="Int. J. Syst. Evol. Microbiol.">
        <title>Complete genome sequence of Corynebacterium casei LMG S-19264T (=DSM 44701T), isolated from a smear-ripened cheese.</title>
        <authorList>
            <consortium name="US DOE Joint Genome Institute (JGI-PGF)"/>
            <person name="Walter F."/>
            <person name="Albersmeier A."/>
            <person name="Kalinowski J."/>
            <person name="Ruckert C."/>
        </authorList>
    </citation>
    <scope>NUCLEOTIDE SEQUENCE</scope>
    <source>
        <strain evidence="2">JCM 3086</strain>
    </source>
</reference>
<evidence type="ECO:0000256" key="1">
    <source>
        <dbReference type="SAM" id="MobiDB-lite"/>
    </source>
</evidence>
<dbReference type="EMBL" id="BMQA01000013">
    <property type="protein sequence ID" value="GGJ27924.1"/>
    <property type="molecule type" value="Genomic_DNA"/>
</dbReference>
<gene>
    <name evidence="2" type="ORF">GCM10010121_044060</name>
</gene>
<dbReference type="RefSeq" id="WP_189312917.1">
    <property type="nucleotide sequence ID" value="NZ_BMQA01000013.1"/>
</dbReference>
<sequence length="133" mass="13910">MSDQANHYDGGTAPDLREDIGYVCDQLDRIRAALAAYGLDGAAPLDRLLAALRDGEGLAAPLSALHEALLAAGDAAGVRGTARGLNPIGVGPATPDEWVLLCPTRQCSRHAWPDSSGATPCRISGQPLRKERL</sequence>
<dbReference type="AlphaFoldDB" id="A0A917NTY2"/>
<dbReference type="Proteomes" id="UP000657574">
    <property type="component" value="Unassembled WGS sequence"/>
</dbReference>
<accession>A0A917NTY2</accession>
<feature type="region of interest" description="Disordered" evidence="1">
    <location>
        <begin position="112"/>
        <end position="133"/>
    </location>
</feature>
<proteinExistence type="predicted"/>
<keyword evidence="3" id="KW-1185">Reference proteome</keyword>
<protein>
    <submittedName>
        <fullName evidence="2">Uncharacterized protein</fullName>
    </submittedName>
</protein>
<organism evidence="2 3">
    <name type="scientific">Streptomyces brasiliensis</name>
    <dbReference type="NCBI Taxonomy" id="1954"/>
    <lineage>
        <taxon>Bacteria</taxon>
        <taxon>Bacillati</taxon>
        <taxon>Actinomycetota</taxon>
        <taxon>Actinomycetes</taxon>
        <taxon>Kitasatosporales</taxon>
        <taxon>Streptomycetaceae</taxon>
        <taxon>Streptomyces</taxon>
    </lineage>
</organism>
<reference evidence="2" key="2">
    <citation type="submission" date="2020-09" db="EMBL/GenBank/DDBJ databases">
        <authorList>
            <person name="Sun Q."/>
            <person name="Ohkuma M."/>
        </authorList>
    </citation>
    <scope>NUCLEOTIDE SEQUENCE</scope>
    <source>
        <strain evidence="2">JCM 3086</strain>
    </source>
</reference>